<dbReference type="NCBIfam" id="NF006767">
    <property type="entry name" value="PRK09289.1"/>
    <property type="match status" value="1"/>
</dbReference>
<dbReference type="FunFam" id="2.40.30.20:FF:000004">
    <property type="entry name" value="Riboflavin synthase, alpha subunit"/>
    <property type="match status" value="1"/>
</dbReference>
<dbReference type="AlphaFoldDB" id="A0A1I1DV59"/>
<evidence type="ECO:0000313" key="13">
    <source>
        <dbReference type="EMBL" id="SFB76600.1"/>
    </source>
</evidence>
<evidence type="ECO:0000256" key="9">
    <source>
        <dbReference type="ARBA" id="ARBA00022737"/>
    </source>
</evidence>
<dbReference type="InterPro" id="IPR026017">
    <property type="entry name" value="Lumazine-bd_dom"/>
</dbReference>
<dbReference type="PROSITE" id="PS51177">
    <property type="entry name" value="LUMAZINE_BIND"/>
    <property type="match status" value="2"/>
</dbReference>
<dbReference type="Gene3D" id="2.40.30.20">
    <property type="match status" value="2"/>
</dbReference>
<dbReference type="STRING" id="34097.SAMN02745150_00677"/>
<evidence type="ECO:0000256" key="5">
    <source>
        <dbReference type="ARBA" id="ARBA00012827"/>
    </source>
</evidence>
<dbReference type="PANTHER" id="PTHR21098:SF12">
    <property type="entry name" value="RIBOFLAVIN SYNTHASE"/>
    <property type="match status" value="1"/>
</dbReference>
<keyword evidence="9" id="KW-0677">Repeat</keyword>
<dbReference type="InterPro" id="IPR017938">
    <property type="entry name" value="Riboflavin_synthase-like_b-brl"/>
</dbReference>
<organism evidence="13 14">
    <name type="scientific">Brevinema andersonii</name>
    <dbReference type="NCBI Taxonomy" id="34097"/>
    <lineage>
        <taxon>Bacteria</taxon>
        <taxon>Pseudomonadati</taxon>
        <taxon>Spirochaetota</taxon>
        <taxon>Spirochaetia</taxon>
        <taxon>Brevinematales</taxon>
        <taxon>Brevinemataceae</taxon>
        <taxon>Brevinema</taxon>
    </lineage>
</organism>
<comment type="subunit">
    <text evidence="4">Homotrimer.</text>
</comment>
<dbReference type="Pfam" id="PF00677">
    <property type="entry name" value="Lum_binding"/>
    <property type="match status" value="2"/>
</dbReference>
<dbReference type="OrthoDB" id="9788537at2"/>
<dbReference type="GO" id="GO:0004746">
    <property type="term" value="F:riboflavin synthase activity"/>
    <property type="evidence" value="ECO:0007669"/>
    <property type="project" value="UniProtKB-UniRule"/>
</dbReference>
<dbReference type="PROSITE" id="PS00018">
    <property type="entry name" value="EF_HAND_1"/>
    <property type="match status" value="1"/>
</dbReference>
<dbReference type="RefSeq" id="WP_092318633.1">
    <property type="nucleotide sequence ID" value="NZ_FOKY01000003.1"/>
</dbReference>
<sequence>MFTGLVQEMGQITQIQHLNQGLQLTITASKILERIQIGDSISTSGVCLTVISFDNVSFSADLMFETLNRSTFKNACTGDWVNLEKSLTMEDFLGGHLVLGDVDCTGIIQKMEIHGIASVFQISVPSPYGKYITEKGRIAVDGASLTVISEEKNLFSISVIPHTLKNITLGLKKIGDSVNIETDIIAKQLEKLISYNNTSLTKESLIKHGFI</sequence>
<comment type="function">
    <text evidence="2">Catalyzes the dismutation of two molecules of 6,7-dimethyl-8-ribityllumazine, resulting in the formation of riboflavin and 5-amino-6-(D-ribitylamino)uracil.</text>
</comment>
<evidence type="ECO:0000256" key="6">
    <source>
        <dbReference type="ARBA" id="ARBA00013950"/>
    </source>
</evidence>
<keyword evidence="8" id="KW-0808">Transferase</keyword>
<accession>A0A1I1DV59</accession>
<proteinExistence type="predicted"/>
<gene>
    <name evidence="13" type="ORF">SAMN02745150_00677</name>
</gene>
<comment type="catalytic activity">
    <reaction evidence="1">
        <text>2 6,7-dimethyl-8-(1-D-ribityl)lumazine + H(+) = 5-amino-6-(D-ribitylamino)uracil + riboflavin</text>
        <dbReference type="Rhea" id="RHEA:20772"/>
        <dbReference type="ChEBI" id="CHEBI:15378"/>
        <dbReference type="ChEBI" id="CHEBI:15934"/>
        <dbReference type="ChEBI" id="CHEBI:57986"/>
        <dbReference type="ChEBI" id="CHEBI:58201"/>
        <dbReference type="EC" id="2.5.1.9"/>
    </reaction>
</comment>
<evidence type="ECO:0000256" key="7">
    <source>
        <dbReference type="ARBA" id="ARBA00022619"/>
    </source>
</evidence>
<keyword evidence="14" id="KW-1185">Reference proteome</keyword>
<dbReference type="InterPro" id="IPR018247">
    <property type="entry name" value="EF_Hand_1_Ca_BS"/>
</dbReference>
<dbReference type="Proteomes" id="UP000240042">
    <property type="component" value="Unassembled WGS sequence"/>
</dbReference>
<evidence type="ECO:0000256" key="10">
    <source>
        <dbReference type="NCBIfam" id="TIGR00187"/>
    </source>
</evidence>
<dbReference type="CDD" id="cd00402">
    <property type="entry name" value="Riboflavin_synthase_like"/>
    <property type="match status" value="1"/>
</dbReference>
<evidence type="ECO:0000256" key="4">
    <source>
        <dbReference type="ARBA" id="ARBA00011233"/>
    </source>
</evidence>
<dbReference type="InterPro" id="IPR023366">
    <property type="entry name" value="ATP_synth_asu-like_sf"/>
</dbReference>
<dbReference type="EC" id="2.5.1.9" evidence="5 10"/>
<dbReference type="FunFam" id="2.40.30.20:FF:000003">
    <property type="entry name" value="Riboflavin synthase, alpha subunit"/>
    <property type="match status" value="1"/>
</dbReference>
<feature type="repeat" description="Lumazine-binding" evidence="11">
    <location>
        <begin position="1"/>
        <end position="96"/>
    </location>
</feature>
<feature type="domain" description="Lumazine-binding" evidence="12">
    <location>
        <begin position="1"/>
        <end position="96"/>
    </location>
</feature>
<keyword evidence="7" id="KW-0686">Riboflavin biosynthesis</keyword>
<dbReference type="SUPFAM" id="SSF63380">
    <property type="entry name" value="Riboflavin synthase domain-like"/>
    <property type="match status" value="2"/>
</dbReference>
<dbReference type="EMBL" id="FOKY01000003">
    <property type="protein sequence ID" value="SFB76600.1"/>
    <property type="molecule type" value="Genomic_DNA"/>
</dbReference>
<dbReference type="PIRSF" id="PIRSF000498">
    <property type="entry name" value="Riboflavin_syn_A"/>
    <property type="match status" value="1"/>
</dbReference>
<feature type="repeat" description="Lumazine-binding" evidence="11">
    <location>
        <begin position="97"/>
        <end position="193"/>
    </location>
</feature>
<dbReference type="PANTHER" id="PTHR21098">
    <property type="entry name" value="RIBOFLAVIN SYNTHASE ALPHA CHAIN"/>
    <property type="match status" value="1"/>
</dbReference>
<protein>
    <recommendedName>
        <fullName evidence="6 10">Riboflavin synthase</fullName>
        <ecNumber evidence="5 10">2.5.1.9</ecNumber>
    </recommendedName>
</protein>
<name>A0A1I1DV59_BREAD</name>
<evidence type="ECO:0000256" key="2">
    <source>
        <dbReference type="ARBA" id="ARBA00002803"/>
    </source>
</evidence>
<dbReference type="InterPro" id="IPR001783">
    <property type="entry name" value="Lumazine-bd"/>
</dbReference>
<feature type="domain" description="Lumazine-binding" evidence="12">
    <location>
        <begin position="97"/>
        <end position="193"/>
    </location>
</feature>
<evidence type="ECO:0000256" key="1">
    <source>
        <dbReference type="ARBA" id="ARBA00000968"/>
    </source>
</evidence>
<comment type="pathway">
    <text evidence="3">Cofactor biosynthesis; riboflavin biosynthesis; riboflavin from 2-hydroxy-3-oxobutyl phosphate and 5-amino-6-(D-ribitylamino)uracil: step 2/2.</text>
</comment>
<evidence type="ECO:0000256" key="8">
    <source>
        <dbReference type="ARBA" id="ARBA00022679"/>
    </source>
</evidence>
<evidence type="ECO:0000259" key="12">
    <source>
        <dbReference type="PROSITE" id="PS51177"/>
    </source>
</evidence>
<dbReference type="NCBIfam" id="TIGR00187">
    <property type="entry name" value="ribE"/>
    <property type="match status" value="1"/>
</dbReference>
<dbReference type="GO" id="GO:0009231">
    <property type="term" value="P:riboflavin biosynthetic process"/>
    <property type="evidence" value="ECO:0007669"/>
    <property type="project" value="UniProtKB-KW"/>
</dbReference>
<evidence type="ECO:0000313" key="14">
    <source>
        <dbReference type="Proteomes" id="UP000240042"/>
    </source>
</evidence>
<evidence type="ECO:0000256" key="3">
    <source>
        <dbReference type="ARBA" id="ARBA00004887"/>
    </source>
</evidence>
<reference evidence="14" key="1">
    <citation type="submission" date="2016-10" db="EMBL/GenBank/DDBJ databases">
        <authorList>
            <person name="Varghese N."/>
            <person name="Submissions S."/>
        </authorList>
    </citation>
    <scope>NUCLEOTIDE SEQUENCE [LARGE SCALE GENOMIC DNA]</scope>
    <source>
        <strain evidence="14">ATCC 43811</strain>
    </source>
</reference>
<evidence type="ECO:0000256" key="11">
    <source>
        <dbReference type="PROSITE-ProRule" id="PRU00524"/>
    </source>
</evidence>